<reference evidence="4 5" key="3">
    <citation type="journal article" date="2015" name="Genome Announc.">
        <title>Draft Genome Sequence of the Archiascomycetous Yeast Saitoella complicata.</title>
        <authorList>
            <person name="Yamauchi K."/>
            <person name="Kondo S."/>
            <person name="Hamamoto M."/>
            <person name="Takahashi Y."/>
            <person name="Ogura Y."/>
            <person name="Hayashi T."/>
            <person name="Nishida H."/>
        </authorList>
    </citation>
    <scope>NUCLEOTIDE SEQUENCE [LARGE SCALE GENOMIC DNA]</scope>
    <source>
        <strain evidence="4 5">NRRL Y-17804</strain>
    </source>
</reference>
<accession>A0A0E9NA37</accession>
<keyword evidence="5" id="KW-1185">Reference proteome</keyword>
<dbReference type="OMA" id="AEPKLNW"/>
<keyword evidence="1" id="KW-0175">Coiled coil</keyword>
<dbReference type="AlphaFoldDB" id="A0A0E9NA37"/>
<dbReference type="STRING" id="698492.A0A0E9NA37"/>
<dbReference type="EMBL" id="BACD03000003">
    <property type="protein sequence ID" value="GAO46270.1"/>
    <property type="molecule type" value="Genomic_DNA"/>
</dbReference>
<dbReference type="PANTHER" id="PTHR37736">
    <property type="entry name" value="GLYCINE-RICH PROTEIN"/>
    <property type="match status" value="1"/>
</dbReference>
<reference evidence="4 5" key="2">
    <citation type="journal article" date="2014" name="J. Gen. Appl. Microbiol.">
        <title>The early diverging ascomycetous budding yeast Saitoella complicata has three histone deacetylases belonging to the Clr6, Hos2, and Rpd3 lineages.</title>
        <authorList>
            <person name="Nishida H."/>
            <person name="Matsumoto T."/>
            <person name="Kondo S."/>
            <person name="Hamamoto M."/>
            <person name="Yoshikawa H."/>
        </authorList>
    </citation>
    <scope>NUCLEOTIDE SEQUENCE [LARGE SCALE GENOMIC DNA]</scope>
    <source>
        <strain evidence="4 5">NRRL Y-17804</strain>
    </source>
</reference>
<feature type="region of interest" description="Disordered" evidence="2">
    <location>
        <begin position="367"/>
        <end position="522"/>
    </location>
</feature>
<feature type="compositionally biased region" description="Low complexity" evidence="2">
    <location>
        <begin position="508"/>
        <end position="522"/>
    </location>
</feature>
<dbReference type="InterPro" id="IPR058602">
    <property type="entry name" value="YAG7_dimerisation_dom"/>
</dbReference>
<organism evidence="4 5">
    <name type="scientific">Saitoella complicata (strain BCRC 22490 / CBS 7301 / JCM 7358 / NBRC 10748 / NRRL Y-17804)</name>
    <dbReference type="NCBI Taxonomy" id="698492"/>
    <lineage>
        <taxon>Eukaryota</taxon>
        <taxon>Fungi</taxon>
        <taxon>Dikarya</taxon>
        <taxon>Ascomycota</taxon>
        <taxon>Taphrinomycotina</taxon>
        <taxon>Taphrinomycotina incertae sedis</taxon>
        <taxon>Saitoella</taxon>
    </lineage>
</organism>
<gene>
    <name evidence="4" type="ORF">G7K_0504-t1</name>
</gene>
<dbReference type="Pfam" id="PF26434">
    <property type="entry name" value="YAG7_C"/>
    <property type="match status" value="1"/>
</dbReference>
<protein>
    <recommendedName>
        <fullName evidence="3">YAG7-like dimerisation domain-containing protein</fullName>
    </recommendedName>
</protein>
<proteinExistence type="predicted"/>
<dbReference type="PANTHER" id="PTHR37736:SF1">
    <property type="entry name" value="GLYCINE-RICH PROTEIN"/>
    <property type="match status" value="1"/>
</dbReference>
<feature type="domain" description="YAG7-like dimerisation" evidence="3">
    <location>
        <begin position="195"/>
        <end position="272"/>
    </location>
</feature>
<reference evidence="4 5" key="1">
    <citation type="journal article" date="2011" name="J. Gen. Appl. Microbiol.">
        <title>Draft genome sequencing of the enigmatic yeast Saitoella complicata.</title>
        <authorList>
            <person name="Nishida H."/>
            <person name="Hamamoto M."/>
            <person name="Sugiyama J."/>
        </authorList>
    </citation>
    <scope>NUCLEOTIDE SEQUENCE [LARGE SCALE GENOMIC DNA]</scope>
    <source>
        <strain evidence="4 5">NRRL Y-17804</strain>
    </source>
</reference>
<feature type="coiled-coil region" evidence="1">
    <location>
        <begin position="104"/>
        <end position="131"/>
    </location>
</feature>
<dbReference type="Proteomes" id="UP000033140">
    <property type="component" value="Unassembled WGS sequence"/>
</dbReference>
<comment type="caution">
    <text evidence="4">The sequence shown here is derived from an EMBL/GenBank/DDBJ whole genome shotgun (WGS) entry which is preliminary data.</text>
</comment>
<sequence length="522" mass="56373">MDDDCTDASQVVAPSSSIYLKSSSINRLTNNRYLQLNTNYVLGRLYRTHYLCDFCQRRAAAQATTVEDALKAVKEIEPIPEELQLEDFQIPEEDSTASPYAEAVQKRIRVLRKKQERIEKYEQQKAEGKVALNADQIALINSKEAVTTALAELSSLIEPFTTFTKESQSTNRDRLRSVQRAVANAVVKAREQGREEGRKDVLVLVRFLRTASYVRVNPRGSDAENDASEAVLGMVYEGNEESCEIVRKIASESTEAIPESSVTYAQLKAIVDEVMAPEPEPESEVAEQLTEAQGQQMTPEEDHKAETGSVCSESSSIAHEAVVPSGGISFLNESEIGAHQPHEDSVSVPSYAEGALAEALDANVTEPTAPSMSFEDDTGAQQHVAATATLSSADGGANLAAEGWENPTTNSTPPVPTAVEVTPAAPQEQQQQQQQNGGQKNRGGRRNGGQTGNRGPRQQNGEGQGERQNQNPGQGRGQGRGRGGRGGQSQGQGQGPRGGRGGQGQQGGNRPPRQQQPQQQQQ</sequence>
<evidence type="ECO:0000256" key="2">
    <source>
        <dbReference type="SAM" id="MobiDB-lite"/>
    </source>
</evidence>
<evidence type="ECO:0000259" key="3">
    <source>
        <dbReference type="Pfam" id="PF26434"/>
    </source>
</evidence>
<feature type="region of interest" description="Disordered" evidence="2">
    <location>
        <begin position="278"/>
        <end position="318"/>
    </location>
</feature>
<feature type="compositionally biased region" description="Gly residues" evidence="2">
    <location>
        <begin position="474"/>
        <end position="507"/>
    </location>
</feature>
<name>A0A0E9NA37_SAICN</name>
<evidence type="ECO:0000256" key="1">
    <source>
        <dbReference type="SAM" id="Coils"/>
    </source>
</evidence>
<feature type="compositionally biased region" description="Low complexity" evidence="2">
    <location>
        <begin position="453"/>
        <end position="473"/>
    </location>
</feature>
<feature type="compositionally biased region" description="Low complexity" evidence="2">
    <location>
        <begin position="406"/>
        <end position="439"/>
    </location>
</feature>
<evidence type="ECO:0000313" key="4">
    <source>
        <dbReference type="EMBL" id="GAO46270.1"/>
    </source>
</evidence>
<evidence type="ECO:0000313" key="5">
    <source>
        <dbReference type="Proteomes" id="UP000033140"/>
    </source>
</evidence>